<name>A0ABR2VBF4_9PEZI</name>
<dbReference type="InterPro" id="IPR052337">
    <property type="entry name" value="SAT4-like"/>
</dbReference>
<feature type="transmembrane region" description="Helical" evidence="7">
    <location>
        <begin position="166"/>
        <end position="192"/>
    </location>
</feature>
<evidence type="ECO:0000256" key="3">
    <source>
        <dbReference type="ARBA" id="ARBA00022989"/>
    </source>
</evidence>
<evidence type="ECO:0000256" key="4">
    <source>
        <dbReference type="ARBA" id="ARBA00023136"/>
    </source>
</evidence>
<feature type="transmembrane region" description="Helical" evidence="7">
    <location>
        <begin position="204"/>
        <end position="225"/>
    </location>
</feature>
<evidence type="ECO:0000259" key="8">
    <source>
        <dbReference type="Pfam" id="PF20684"/>
    </source>
</evidence>
<feature type="domain" description="Rhodopsin" evidence="8">
    <location>
        <begin position="48"/>
        <end position="149"/>
    </location>
</feature>
<dbReference type="EMBL" id="JARVKF010000046">
    <property type="protein sequence ID" value="KAK9424209.1"/>
    <property type="molecule type" value="Genomic_DNA"/>
</dbReference>
<feature type="region of interest" description="Disordered" evidence="6">
    <location>
        <begin position="368"/>
        <end position="400"/>
    </location>
</feature>
<dbReference type="InterPro" id="IPR049326">
    <property type="entry name" value="Rhodopsin_dom_fungi"/>
</dbReference>
<dbReference type="PANTHER" id="PTHR33048:SF47">
    <property type="entry name" value="INTEGRAL MEMBRANE PROTEIN-RELATED"/>
    <property type="match status" value="1"/>
</dbReference>
<comment type="caution">
    <text evidence="9">The sequence shown here is derived from an EMBL/GenBank/DDBJ whole genome shotgun (WGS) entry which is preliminary data.</text>
</comment>
<dbReference type="Proteomes" id="UP001408356">
    <property type="component" value="Unassembled WGS sequence"/>
</dbReference>
<reference evidence="9 10" key="1">
    <citation type="journal article" date="2024" name="J. Plant Pathol.">
        <title>Sequence and assembly of the genome of Seiridium unicorne, isolate CBS 538.82, causal agent of cypress canker disease.</title>
        <authorList>
            <person name="Scali E."/>
            <person name="Rocca G.D."/>
            <person name="Danti R."/>
            <person name="Garbelotto M."/>
            <person name="Barberini S."/>
            <person name="Baroncelli R."/>
            <person name="Emiliani G."/>
        </authorList>
    </citation>
    <scope>NUCLEOTIDE SEQUENCE [LARGE SCALE GENOMIC DNA]</scope>
    <source>
        <strain evidence="9 10">BM-138-508</strain>
    </source>
</reference>
<organism evidence="9 10">
    <name type="scientific">Seiridium unicorne</name>
    <dbReference type="NCBI Taxonomy" id="138068"/>
    <lineage>
        <taxon>Eukaryota</taxon>
        <taxon>Fungi</taxon>
        <taxon>Dikarya</taxon>
        <taxon>Ascomycota</taxon>
        <taxon>Pezizomycotina</taxon>
        <taxon>Sordariomycetes</taxon>
        <taxon>Xylariomycetidae</taxon>
        <taxon>Amphisphaeriales</taxon>
        <taxon>Sporocadaceae</taxon>
        <taxon>Seiridium</taxon>
    </lineage>
</organism>
<comment type="similarity">
    <text evidence="5">Belongs to the SAT4 family.</text>
</comment>
<sequence>MTTISVFDARAVAAVPTGAESVRPGDLSASVIIVGAVSLAFTTTAVVLRLWSRARSASKLDLWWDDWALVATVIFSHAFICLDMAWTSLGLGKHIEAISTTSLLPTIYMSKASILLYAICIWLIKLSALLMYARIFGRSPTFRTILWCSVRKTLDPFLPGQCFDRMAWFLSSSIINATIDLFILLLPIPMLWRLHMTTCRKISVTFVFLLGYCSAFLSFARFIIIVRDPQVMSVAPEADPYYHTVPLLLISMLEAPLAIVALCGPTIAQLSLRSFAHGRFTSMFSSLFSSRRGSKGSGRHLPRKSKDRCLVAGQVSSDFHGSSDAAYYEEMHSVKDFQGTEQDVSAPTWSEEMWPPASAKYGSTTAFANNTVGRGSDESAIPLGPVRQNGSYDRHVGHSK</sequence>
<feature type="transmembrane region" description="Helical" evidence="7">
    <location>
        <begin position="245"/>
        <end position="268"/>
    </location>
</feature>
<evidence type="ECO:0000256" key="7">
    <source>
        <dbReference type="SAM" id="Phobius"/>
    </source>
</evidence>
<protein>
    <submittedName>
        <fullName evidence="9">Integral membrane protein</fullName>
    </submittedName>
</protein>
<evidence type="ECO:0000256" key="6">
    <source>
        <dbReference type="SAM" id="MobiDB-lite"/>
    </source>
</evidence>
<gene>
    <name evidence="9" type="ORF">SUNI508_03697</name>
</gene>
<dbReference type="PANTHER" id="PTHR33048">
    <property type="entry name" value="PTH11-LIKE INTEGRAL MEMBRANE PROTEIN (AFU_ORTHOLOGUE AFUA_5G11245)"/>
    <property type="match status" value="1"/>
</dbReference>
<evidence type="ECO:0000256" key="5">
    <source>
        <dbReference type="ARBA" id="ARBA00038359"/>
    </source>
</evidence>
<evidence type="ECO:0000256" key="1">
    <source>
        <dbReference type="ARBA" id="ARBA00004141"/>
    </source>
</evidence>
<feature type="transmembrane region" description="Helical" evidence="7">
    <location>
        <begin position="112"/>
        <end position="133"/>
    </location>
</feature>
<evidence type="ECO:0000313" key="9">
    <source>
        <dbReference type="EMBL" id="KAK9424209.1"/>
    </source>
</evidence>
<proteinExistence type="inferred from homology"/>
<feature type="domain" description="Rhodopsin" evidence="8">
    <location>
        <begin position="150"/>
        <end position="270"/>
    </location>
</feature>
<keyword evidence="4 7" id="KW-0472">Membrane</keyword>
<keyword evidence="3 7" id="KW-1133">Transmembrane helix</keyword>
<evidence type="ECO:0000313" key="10">
    <source>
        <dbReference type="Proteomes" id="UP001408356"/>
    </source>
</evidence>
<evidence type="ECO:0000256" key="2">
    <source>
        <dbReference type="ARBA" id="ARBA00022692"/>
    </source>
</evidence>
<keyword evidence="10" id="KW-1185">Reference proteome</keyword>
<dbReference type="Pfam" id="PF20684">
    <property type="entry name" value="Fung_rhodopsin"/>
    <property type="match status" value="2"/>
</dbReference>
<accession>A0ABR2VBF4</accession>
<keyword evidence="2 7" id="KW-0812">Transmembrane</keyword>
<feature type="transmembrane region" description="Helical" evidence="7">
    <location>
        <begin position="27"/>
        <end position="48"/>
    </location>
</feature>
<feature type="transmembrane region" description="Helical" evidence="7">
    <location>
        <begin position="68"/>
        <end position="91"/>
    </location>
</feature>
<comment type="subcellular location">
    <subcellularLocation>
        <location evidence="1">Membrane</location>
        <topology evidence="1">Multi-pass membrane protein</topology>
    </subcellularLocation>
</comment>